<comment type="caution">
    <text evidence="1">The sequence shown here is derived from an EMBL/GenBank/DDBJ whole genome shotgun (WGS) entry which is preliminary data.</text>
</comment>
<reference evidence="1" key="2">
    <citation type="submission" date="2022-12" db="EMBL/GenBank/DDBJ databases">
        <authorList>
            <person name="Sun Q."/>
            <person name="Kim S."/>
        </authorList>
    </citation>
    <scope>NUCLEOTIDE SEQUENCE</scope>
    <source>
        <strain evidence="1">KCTC 12344</strain>
    </source>
</reference>
<dbReference type="EMBL" id="BMWW01000007">
    <property type="protein sequence ID" value="GGZ01748.1"/>
    <property type="molecule type" value="Genomic_DNA"/>
</dbReference>
<organism evidence="1 2">
    <name type="scientific">Pseudoduganella plicata</name>
    <dbReference type="NCBI Taxonomy" id="321984"/>
    <lineage>
        <taxon>Bacteria</taxon>
        <taxon>Pseudomonadati</taxon>
        <taxon>Pseudomonadota</taxon>
        <taxon>Betaproteobacteria</taxon>
        <taxon>Burkholderiales</taxon>
        <taxon>Oxalobacteraceae</taxon>
        <taxon>Telluria group</taxon>
        <taxon>Pseudoduganella</taxon>
    </lineage>
</organism>
<dbReference type="AlphaFoldDB" id="A0AA88C9U1"/>
<evidence type="ECO:0000313" key="1">
    <source>
        <dbReference type="EMBL" id="GGZ01748.1"/>
    </source>
</evidence>
<name>A0AA88C9U1_9BURK</name>
<proteinExistence type="predicted"/>
<gene>
    <name evidence="1" type="ORF">GCM10007388_39350</name>
</gene>
<reference evidence="1" key="1">
    <citation type="journal article" date="2014" name="Int. J. Syst. Evol. Microbiol.">
        <title>Complete genome sequence of Corynebacterium casei LMG S-19264T (=DSM 44701T), isolated from a smear-ripened cheese.</title>
        <authorList>
            <consortium name="US DOE Joint Genome Institute (JGI-PGF)"/>
            <person name="Walter F."/>
            <person name="Albersmeier A."/>
            <person name="Kalinowski J."/>
            <person name="Ruckert C."/>
        </authorList>
    </citation>
    <scope>NUCLEOTIDE SEQUENCE</scope>
    <source>
        <strain evidence="1">KCTC 12344</strain>
    </source>
</reference>
<protein>
    <submittedName>
        <fullName evidence="1">Uncharacterized protein</fullName>
    </submittedName>
</protein>
<sequence length="50" mass="5718">MRPAPGIVDLKGALMTSNDFTQSDTGRGTADRRLDETFQWHRIRRMGRKA</sequence>
<dbReference type="Proteomes" id="UP000619512">
    <property type="component" value="Unassembled WGS sequence"/>
</dbReference>
<evidence type="ECO:0000313" key="2">
    <source>
        <dbReference type="Proteomes" id="UP000619512"/>
    </source>
</evidence>
<accession>A0AA88C9U1</accession>